<dbReference type="InterPro" id="IPR020904">
    <property type="entry name" value="Sc_DH/Rdtase_CS"/>
</dbReference>
<protein>
    <submittedName>
        <fullName evidence="3">SDR family NAD(P)-dependent oxidoreductase</fullName>
        <ecNumber evidence="3">1.1.1.-</ecNumber>
    </submittedName>
</protein>
<dbReference type="PANTHER" id="PTHR43639:SF1">
    <property type="entry name" value="SHORT-CHAIN DEHYDROGENASE_REDUCTASE FAMILY PROTEIN"/>
    <property type="match status" value="1"/>
</dbReference>
<dbReference type="Proteomes" id="UP001597079">
    <property type="component" value="Unassembled WGS sequence"/>
</dbReference>
<reference evidence="4" key="1">
    <citation type="journal article" date="2019" name="Int. J. Syst. Evol. Microbiol.">
        <title>The Global Catalogue of Microorganisms (GCM) 10K type strain sequencing project: providing services to taxonomists for standard genome sequencing and annotation.</title>
        <authorList>
            <consortium name="The Broad Institute Genomics Platform"/>
            <consortium name="The Broad Institute Genome Sequencing Center for Infectious Disease"/>
            <person name="Wu L."/>
            <person name="Ma J."/>
        </authorList>
    </citation>
    <scope>NUCLEOTIDE SEQUENCE [LARGE SCALE GENOMIC DNA]</scope>
    <source>
        <strain evidence="4">CGMCC 1.12286</strain>
    </source>
</reference>
<dbReference type="PRINTS" id="PR00080">
    <property type="entry name" value="SDRFAMILY"/>
</dbReference>
<comment type="similarity">
    <text evidence="1">Belongs to the short-chain dehydrogenases/reductases (SDR) family.</text>
</comment>
<dbReference type="EMBL" id="JBHUCX010000013">
    <property type="protein sequence ID" value="MFD1673856.1"/>
    <property type="molecule type" value="Genomic_DNA"/>
</dbReference>
<dbReference type="PRINTS" id="PR00081">
    <property type="entry name" value="GDHRDH"/>
</dbReference>
<name>A0ABW4JBW7_9BACL</name>
<dbReference type="Pfam" id="PF13561">
    <property type="entry name" value="adh_short_C2"/>
    <property type="match status" value="1"/>
</dbReference>
<dbReference type="InterPro" id="IPR036291">
    <property type="entry name" value="NAD(P)-bd_dom_sf"/>
</dbReference>
<gene>
    <name evidence="3" type="ORF">ACFSB2_03925</name>
</gene>
<keyword evidence="2 3" id="KW-0560">Oxidoreductase</keyword>
<keyword evidence="4" id="KW-1185">Reference proteome</keyword>
<dbReference type="Gene3D" id="3.40.50.720">
    <property type="entry name" value="NAD(P)-binding Rossmann-like Domain"/>
    <property type="match status" value="1"/>
</dbReference>
<organism evidence="3 4">
    <name type="scientific">Alicyclobacillus fodiniaquatilis</name>
    <dbReference type="NCBI Taxonomy" id="1661150"/>
    <lineage>
        <taxon>Bacteria</taxon>
        <taxon>Bacillati</taxon>
        <taxon>Bacillota</taxon>
        <taxon>Bacilli</taxon>
        <taxon>Bacillales</taxon>
        <taxon>Alicyclobacillaceae</taxon>
        <taxon>Alicyclobacillus</taxon>
    </lineage>
</organism>
<dbReference type="GO" id="GO:0016491">
    <property type="term" value="F:oxidoreductase activity"/>
    <property type="evidence" value="ECO:0007669"/>
    <property type="project" value="UniProtKB-KW"/>
</dbReference>
<dbReference type="PROSITE" id="PS00061">
    <property type="entry name" value="ADH_SHORT"/>
    <property type="match status" value="1"/>
</dbReference>
<dbReference type="PANTHER" id="PTHR43639">
    <property type="entry name" value="OXIDOREDUCTASE, SHORT-CHAIN DEHYDROGENASE/REDUCTASE FAMILY (AFU_ORTHOLOGUE AFUA_5G02870)"/>
    <property type="match status" value="1"/>
</dbReference>
<proteinExistence type="inferred from homology"/>
<evidence type="ECO:0000313" key="4">
    <source>
        <dbReference type="Proteomes" id="UP001597079"/>
    </source>
</evidence>
<sequence length="267" mass="29214">MNLQNQVIFITDADSSSGQVLTNCLARQGARFILNSVSNGTANREVLEKCKSAGSNVVLVNVDLCNRSAVLAMLERAAEQLGTVDVLIHNNNVVQSTRVETCDEALFLELLNVNAKSAFICTQVVGRQMMAKQRGRIVYVSSIHAEKPTGSSFAYSVSKGAVKMLNREAALKFGRYGVNVNAIELGAIEGDDALFRSEISTLYDAYQYKVPNAIVGNYDDLAQLVIYLCSDEARFVNGADIRLDGGFLLHYMDAKMRRPPSFQGEVL</sequence>
<dbReference type="EC" id="1.1.1.-" evidence="3"/>
<dbReference type="RefSeq" id="WP_377941420.1">
    <property type="nucleotide sequence ID" value="NZ_JBHUCX010000013.1"/>
</dbReference>
<dbReference type="InterPro" id="IPR002347">
    <property type="entry name" value="SDR_fam"/>
</dbReference>
<evidence type="ECO:0000313" key="3">
    <source>
        <dbReference type="EMBL" id="MFD1673856.1"/>
    </source>
</evidence>
<comment type="caution">
    <text evidence="3">The sequence shown here is derived from an EMBL/GenBank/DDBJ whole genome shotgun (WGS) entry which is preliminary data.</text>
</comment>
<dbReference type="CDD" id="cd05233">
    <property type="entry name" value="SDR_c"/>
    <property type="match status" value="1"/>
</dbReference>
<dbReference type="SUPFAM" id="SSF51735">
    <property type="entry name" value="NAD(P)-binding Rossmann-fold domains"/>
    <property type="match status" value="1"/>
</dbReference>
<evidence type="ECO:0000256" key="2">
    <source>
        <dbReference type="ARBA" id="ARBA00023002"/>
    </source>
</evidence>
<evidence type="ECO:0000256" key="1">
    <source>
        <dbReference type="ARBA" id="ARBA00006484"/>
    </source>
</evidence>
<accession>A0ABW4JBW7</accession>